<reference evidence="3" key="1">
    <citation type="journal article" date="2017" name="BMC Genomics">
        <title>Gapless genome assembly of Colletotrichum higginsianum reveals chromosome structure and association of transposable elements with secondary metabolite gene clusters.</title>
        <authorList>
            <person name="Dallery J.-F."/>
            <person name="Lapalu N."/>
            <person name="Zampounis A."/>
            <person name="Pigne S."/>
            <person name="Luyten I."/>
            <person name="Amselem J."/>
            <person name="Wittenberg A.H.J."/>
            <person name="Zhou S."/>
            <person name="de Queiroz M.V."/>
            <person name="Robin G.P."/>
            <person name="Auger A."/>
            <person name="Hainaut M."/>
            <person name="Henrissat B."/>
            <person name="Kim K.-T."/>
            <person name="Lee Y.-H."/>
            <person name="Lespinet O."/>
            <person name="Schwartz D.C."/>
            <person name="Thon M.R."/>
            <person name="O'Connell R.J."/>
        </authorList>
    </citation>
    <scope>NUCLEOTIDE SEQUENCE [LARGE SCALE GENOMIC DNA]</scope>
    <source>
        <strain evidence="3">IMI 349063</strain>
    </source>
</reference>
<dbReference type="AlphaFoldDB" id="A0A1B7YMZ0"/>
<evidence type="ECO:0000313" key="2">
    <source>
        <dbReference type="EMBL" id="OBR13312.1"/>
    </source>
</evidence>
<name>A0A1B7YMZ0_COLHI</name>
<dbReference type="GeneID" id="28861120"/>
<dbReference type="Proteomes" id="UP000092177">
    <property type="component" value="Chromosome 2"/>
</dbReference>
<keyword evidence="3" id="KW-1185">Reference proteome</keyword>
<feature type="compositionally biased region" description="Polar residues" evidence="1">
    <location>
        <begin position="1"/>
        <end position="19"/>
    </location>
</feature>
<organism evidence="2 3">
    <name type="scientific">Colletotrichum higginsianum (strain IMI 349063)</name>
    <name type="common">Crucifer anthracnose fungus</name>
    <dbReference type="NCBI Taxonomy" id="759273"/>
    <lineage>
        <taxon>Eukaryota</taxon>
        <taxon>Fungi</taxon>
        <taxon>Dikarya</taxon>
        <taxon>Ascomycota</taxon>
        <taxon>Pezizomycotina</taxon>
        <taxon>Sordariomycetes</taxon>
        <taxon>Hypocreomycetidae</taxon>
        <taxon>Glomerellales</taxon>
        <taxon>Glomerellaceae</taxon>
        <taxon>Colletotrichum</taxon>
        <taxon>Colletotrichum destructivum species complex</taxon>
    </lineage>
</organism>
<dbReference type="RefSeq" id="XP_018161829.1">
    <property type="nucleotide sequence ID" value="XM_018297013.1"/>
</dbReference>
<sequence>MSNPKKVTTPTPSWPSSGEVSKDGLTFARRGEQVNDTTVAGDVSGYDAEHMRARSLLTAEEEKKLMRRVDWRQVSTRGQTP</sequence>
<dbReference type="KEGG" id="chig:CH63R_02038"/>
<dbReference type="EMBL" id="LTAN01000002">
    <property type="protein sequence ID" value="OBR13312.1"/>
    <property type="molecule type" value="Genomic_DNA"/>
</dbReference>
<protein>
    <submittedName>
        <fullName evidence="2">Pantothenate transporter</fullName>
    </submittedName>
</protein>
<evidence type="ECO:0000313" key="3">
    <source>
        <dbReference type="Proteomes" id="UP000092177"/>
    </source>
</evidence>
<dbReference type="VEuPathDB" id="FungiDB:CH63R_02038"/>
<comment type="caution">
    <text evidence="2">The sequence shown here is derived from an EMBL/GenBank/DDBJ whole genome shotgun (WGS) entry which is preliminary data.</text>
</comment>
<evidence type="ECO:0000256" key="1">
    <source>
        <dbReference type="SAM" id="MobiDB-lite"/>
    </source>
</evidence>
<gene>
    <name evidence="2" type="ORF">CH63R_02038</name>
</gene>
<accession>A0A1B7YMZ0</accession>
<proteinExistence type="predicted"/>
<feature type="region of interest" description="Disordered" evidence="1">
    <location>
        <begin position="1"/>
        <end position="34"/>
    </location>
</feature>